<dbReference type="AlphaFoldDB" id="A0A150PUP5"/>
<evidence type="ECO:0000313" key="1">
    <source>
        <dbReference type="EMBL" id="KYF59487.1"/>
    </source>
</evidence>
<evidence type="ECO:0000313" key="2">
    <source>
        <dbReference type="Proteomes" id="UP000075420"/>
    </source>
</evidence>
<sequence length="203" mass="22283">MRSRSGVCSTFCIGRRSDHPRVAPEPCLMAPRLPLAIKLTRRAVARRDLFCELVHKAVRPSQADADFAFHAFAFKADEDRFARGLMDRRTELWLFRSNQRAYCGDFLAVDMSSPWPARRRSYVIELKRGMPVRVGGGAVGLQLRNAASAVQGLAQQGDVLGAEAAYVTVSGDGAAIVEMFARGTRLSEGRGGALPRAPHLSWP</sequence>
<accession>A0A150PUP5</accession>
<gene>
    <name evidence="1" type="ORF">BE08_35210</name>
</gene>
<proteinExistence type="predicted"/>
<dbReference type="EMBL" id="JELY01000416">
    <property type="protein sequence ID" value="KYF59487.1"/>
    <property type="molecule type" value="Genomic_DNA"/>
</dbReference>
<dbReference type="Proteomes" id="UP000075420">
    <property type="component" value="Unassembled WGS sequence"/>
</dbReference>
<name>A0A150PUP5_SORCE</name>
<protein>
    <submittedName>
        <fullName evidence="1">Uncharacterized protein</fullName>
    </submittedName>
</protein>
<organism evidence="1 2">
    <name type="scientific">Sorangium cellulosum</name>
    <name type="common">Polyangium cellulosum</name>
    <dbReference type="NCBI Taxonomy" id="56"/>
    <lineage>
        <taxon>Bacteria</taxon>
        <taxon>Pseudomonadati</taxon>
        <taxon>Myxococcota</taxon>
        <taxon>Polyangia</taxon>
        <taxon>Polyangiales</taxon>
        <taxon>Polyangiaceae</taxon>
        <taxon>Sorangium</taxon>
    </lineage>
</organism>
<comment type="caution">
    <text evidence="1">The sequence shown here is derived from an EMBL/GenBank/DDBJ whole genome shotgun (WGS) entry which is preliminary data.</text>
</comment>
<reference evidence="1 2" key="1">
    <citation type="submission" date="2014-02" db="EMBL/GenBank/DDBJ databases">
        <title>The small core and large imbalanced accessory genome model reveals a collaborative survival strategy of Sorangium cellulosum strains in nature.</title>
        <authorList>
            <person name="Han K."/>
            <person name="Peng R."/>
            <person name="Blom J."/>
            <person name="Li Y.-Z."/>
        </authorList>
    </citation>
    <scope>NUCLEOTIDE SEQUENCE [LARGE SCALE GENOMIC DNA]</scope>
    <source>
        <strain evidence="1 2">So0157-25</strain>
    </source>
</reference>